<dbReference type="Pfam" id="PF12697">
    <property type="entry name" value="Abhydrolase_6"/>
    <property type="match status" value="1"/>
</dbReference>
<sequence>MLSLVFSHGNSFPASTYRVVLDSLRARGFTVSAVEKYGHDPKYPVTDNWPHLVQQLADFADNQRKADGGQAPWLVGHSLGGILSLMCAARHPDLARGVLLLDSPVLGGWRAGALGVAKRTPLMKRFSPSLVSRKRRQAWDNREAVYEYFRGKKIFASWDPQVLHDYVDHGTLDSDGTWQLAFDRDIESSIYDTLPHNIGALLRAHPLRCPVAFVGGLQSAEMKQVGGLENTRRITRGRVMMMEGTHLFPMEKPLATASAIEASLRAMA</sequence>
<keyword evidence="3" id="KW-1185">Reference proteome</keyword>
<evidence type="ECO:0000313" key="3">
    <source>
        <dbReference type="Proteomes" id="UP001549320"/>
    </source>
</evidence>
<gene>
    <name evidence="2" type="ORF">ABIE13_001661</name>
</gene>
<name>A0ABV2Q7G6_9BURK</name>
<proteinExistence type="predicted"/>
<evidence type="ECO:0000313" key="2">
    <source>
        <dbReference type="EMBL" id="MET4576552.1"/>
    </source>
</evidence>
<dbReference type="PANTHER" id="PTHR43194">
    <property type="entry name" value="HYDROLASE ALPHA/BETA FOLD FAMILY"/>
    <property type="match status" value="1"/>
</dbReference>
<comment type="caution">
    <text evidence="2">The sequence shown here is derived from an EMBL/GenBank/DDBJ whole genome shotgun (WGS) entry which is preliminary data.</text>
</comment>
<dbReference type="Gene3D" id="3.40.50.1820">
    <property type="entry name" value="alpha/beta hydrolase"/>
    <property type="match status" value="1"/>
</dbReference>
<dbReference type="EMBL" id="JBEPSH010000003">
    <property type="protein sequence ID" value="MET4576552.1"/>
    <property type="molecule type" value="Genomic_DNA"/>
</dbReference>
<dbReference type="InterPro" id="IPR050228">
    <property type="entry name" value="Carboxylesterase_BioH"/>
</dbReference>
<dbReference type="InterPro" id="IPR000073">
    <property type="entry name" value="AB_hydrolase_1"/>
</dbReference>
<dbReference type="PANTHER" id="PTHR43194:SF2">
    <property type="entry name" value="PEROXISOMAL MEMBRANE PROTEIN LPX1"/>
    <property type="match status" value="1"/>
</dbReference>
<reference evidence="2 3" key="1">
    <citation type="submission" date="2024-06" db="EMBL/GenBank/DDBJ databases">
        <title>Sorghum-associated microbial communities from plants grown in Nebraska, USA.</title>
        <authorList>
            <person name="Schachtman D."/>
        </authorList>
    </citation>
    <scope>NUCLEOTIDE SEQUENCE [LARGE SCALE GENOMIC DNA]</scope>
    <source>
        <strain evidence="2 3">2709</strain>
    </source>
</reference>
<dbReference type="RefSeq" id="WP_354442628.1">
    <property type="nucleotide sequence ID" value="NZ_JBEPSH010000003.1"/>
</dbReference>
<dbReference type="SUPFAM" id="SSF53474">
    <property type="entry name" value="alpha/beta-Hydrolases"/>
    <property type="match status" value="1"/>
</dbReference>
<evidence type="ECO:0000259" key="1">
    <source>
        <dbReference type="Pfam" id="PF12697"/>
    </source>
</evidence>
<accession>A0ABV2Q7G6</accession>
<organism evidence="2 3">
    <name type="scientific">Ottowia thiooxydans</name>
    <dbReference type="NCBI Taxonomy" id="219182"/>
    <lineage>
        <taxon>Bacteria</taxon>
        <taxon>Pseudomonadati</taxon>
        <taxon>Pseudomonadota</taxon>
        <taxon>Betaproteobacteria</taxon>
        <taxon>Burkholderiales</taxon>
        <taxon>Comamonadaceae</taxon>
        <taxon>Ottowia</taxon>
    </lineage>
</organism>
<protein>
    <submittedName>
        <fullName evidence="2">Pimeloyl-ACP methyl ester carboxylesterase</fullName>
    </submittedName>
</protein>
<dbReference type="InterPro" id="IPR029058">
    <property type="entry name" value="AB_hydrolase_fold"/>
</dbReference>
<feature type="domain" description="AB hydrolase-1" evidence="1">
    <location>
        <begin position="4"/>
        <end position="258"/>
    </location>
</feature>
<dbReference type="Proteomes" id="UP001549320">
    <property type="component" value="Unassembled WGS sequence"/>
</dbReference>